<evidence type="ECO:0000313" key="1">
    <source>
        <dbReference type="EMBL" id="KMQ71550.1"/>
    </source>
</evidence>
<name>A0A0J7LRB5_9FLAO</name>
<protein>
    <submittedName>
        <fullName evidence="1">DNA polymerase III subunit delta</fullName>
    </submittedName>
</protein>
<dbReference type="PANTHER" id="PTHR11669">
    <property type="entry name" value="REPLICATION FACTOR C / DNA POLYMERASE III GAMMA-TAU SUBUNIT"/>
    <property type="match status" value="1"/>
</dbReference>
<dbReference type="STRING" id="1304281.ACM44_06760"/>
<gene>
    <name evidence="1" type="ORF">ACM44_06760</name>
</gene>
<dbReference type="SUPFAM" id="SSF52540">
    <property type="entry name" value="P-loop containing nucleoside triphosphate hydrolases"/>
    <property type="match status" value="1"/>
</dbReference>
<organism evidence="1 2">
    <name type="scientific">Chryseobacterium koreense CCUG 49689</name>
    <dbReference type="NCBI Taxonomy" id="1304281"/>
    <lineage>
        <taxon>Bacteria</taxon>
        <taxon>Pseudomonadati</taxon>
        <taxon>Bacteroidota</taxon>
        <taxon>Flavobacteriia</taxon>
        <taxon>Flavobacteriales</taxon>
        <taxon>Weeksellaceae</taxon>
        <taxon>Chryseobacterium group</taxon>
        <taxon>Chryseobacterium</taxon>
    </lineage>
</organism>
<comment type="caution">
    <text evidence="1">The sequence shown here is derived from an EMBL/GenBank/DDBJ whole genome shotgun (WGS) entry which is preliminary data.</text>
</comment>
<dbReference type="PATRIC" id="fig|1304281.5.peg.1450"/>
<dbReference type="OrthoDB" id="9811073at2"/>
<dbReference type="PANTHER" id="PTHR11669:SF8">
    <property type="entry name" value="DNA POLYMERASE III SUBUNIT DELTA"/>
    <property type="match status" value="1"/>
</dbReference>
<dbReference type="InterPro" id="IPR027417">
    <property type="entry name" value="P-loop_NTPase"/>
</dbReference>
<keyword evidence="2" id="KW-1185">Reference proteome</keyword>
<dbReference type="Gene3D" id="3.40.50.300">
    <property type="entry name" value="P-loop containing nucleotide triphosphate hydrolases"/>
    <property type="match status" value="1"/>
</dbReference>
<reference evidence="1 2" key="1">
    <citation type="journal article" date="2004" name="Int. J. Syst. Evol. Microbiol.">
        <title>Kaistella koreensis gen. nov., sp. nov., a novel member of the Chryseobacterium-Bergeyella-Riemerella branch.</title>
        <authorList>
            <person name="Kim M.K."/>
            <person name="Im W.T."/>
            <person name="Shin Y.K."/>
            <person name="Lim J.H."/>
            <person name="Kim S.H."/>
            <person name="Lee B.C."/>
            <person name="Park M.Y."/>
            <person name="Lee K.Y."/>
            <person name="Lee S.T."/>
        </authorList>
    </citation>
    <scope>NUCLEOTIDE SEQUENCE [LARGE SCALE GENOMIC DNA]</scope>
    <source>
        <strain evidence="1 2">CCUG 49689</strain>
    </source>
</reference>
<dbReference type="Proteomes" id="UP000035900">
    <property type="component" value="Unassembled WGS sequence"/>
</dbReference>
<proteinExistence type="predicted"/>
<dbReference type="InterPro" id="IPR050238">
    <property type="entry name" value="DNA_Rep/Repair_Clamp_Loader"/>
</dbReference>
<dbReference type="EMBL" id="LFNG01000007">
    <property type="protein sequence ID" value="KMQ71550.1"/>
    <property type="molecule type" value="Genomic_DNA"/>
</dbReference>
<sequence>MNWEQIAGQEKLKNLLRESIRDNRVSHAQLFVGKSGYGSLPLALAFAKEVFRKENEHSASKIETLNHLDLHFSFPVYKNKTEKIEGRSSEFYSQFREMILENPYADNEDWSGSLESENKQLTIYAEEVDELVSKFALKSFEGGSKILIVWQADKMNISAANKFLKFLEEPPEGTLIILIAENTDNILPTIFSRTQLVEIPRIADEDVNAYLRENFDLAEEKIQEIVFQSQGNLNAAKRLLHSDESDSEFEELFITWVREAFQVKKKPEFLKNIVFWGRNIAGWNREKQKNFLNYCGEMFRLALLQNYGNENLVYKKIDSGGFKWESFSKFIHGANIEAILEEISDADYHLERNANAKIVWTDLGIKLSRYIHKSA</sequence>
<dbReference type="AlphaFoldDB" id="A0A0J7LRB5"/>
<accession>A0A0J7LRB5</accession>
<dbReference type="RefSeq" id="WP_048499301.1">
    <property type="nucleotide sequence ID" value="NZ_LFNG01000007.1"/>
</dbReference>
<evidence type="ECO:0000313" key="2">
    <source>
        <dbReference type="Proteomes" id="UP000035900"/>
    </source>
</evidence>
<dbReference type="GO" id="GO:0006261">
    <property type="term" value="P:DNA-templated DNA replication"/>
    <property type="evidence" value="ECO:0007669"/>
    <property type="project" value="TreeGrafter"/>
</dbReference>
<dbReference type="Pfam" id="PF13177">
    <property type="entry name" value="DNA_pol3_delta2"/>
    <property type="match status" value="1"/>
</dbReference>